<dbReference type="Proteomes" id="UP001595947">
    <property type="component" value="Unassembled WGS sequence"/>
</dbReference>
<organism evidence="1 2">
    <name type="scientific">Actinomycetospora atypica</name>
    <dbReference type="NCBI Taxonomy" id="1290095"/>
    <lineage>
        <taxon>Bacteria</taxon>
        <taxon>Bacillati</taxon>
        <taxon>Actinomycetota</taxon>
        <taxon>Actinomycetes</taxon>
        <taxon>Pseudonocardiales</taxon>
        <taxon>Pseudonocardiaceae</taxon>
        <taxon>Actinomycetospora</taxon>
    </lineage>
</organism>
<comment type="caution">
    <text evidence="1">The sequence shown here is derived from an EMBL/GenBank/DDBJ whole genome shotgun (WGS) entry which is preliminary data.</text>
</comment>
<evidence type="ECO:0000313" key="2">
    <source>
        <dbReference type="Proteomes" id="UP001595947"/>
    </source>
</evidence>
<gene>
    <name evidence="1" type="ORF">ACFPBZ_20815</name>
</gene>
<keyword evidence="2" id="KW-1185">Reference proteome</keyword>
<evidence type="ECO:0008006" key="3">
    <source>
        <dbReference type="Google" id="ProtNLM"/>
    </source>
</evidence>
<name>A0ABV9YST5_9PSEU</name>
<evidence type="ECO:0000313" key="1">
    <source>
        <dbReference type="EMBL" id="MFC5064677.1"/>
    </source>
</evidence>
<dbReference type="EMBL" id="JBHSIV010000025">
    <property type="protein sequence ID" value="MFC5064677.1"/>
    <property type="molecule type" value="Genomic_DNA"/>
</dbReference>
<protein>
    <recommendedName>
        <fullName evidence="3">Secreted protein</fullName>
    </recommendedName>
</protein>
<proteinExistence type="predicted"/>
<sequence length="197" mass="20173">MTRHALLRPAVLVPLALVLLLVGLGVVGALLADRAAATARGALGDTGPALAGVTLPEDGSAGSPTVALSPTAAEFPRAAEIRDLVQRQVDARNTGDYAAWVATSSASSAATVSSAQFAERNRSVRVGSVILRRIDPVGGGEYVVPTGWVTTQDPATAPPDVPAARLCWQVSTTVVTERGELRVVDPMAGSSLRTPCA</sequence>
<accession>A0ABV9YST5</accession>
<dbReference type="RefSeq" id="WP_378038020.1">
    <property type="nucleotide sequence ID" value="NZ_JBHSIV010000025.1"/>
</dbReference>
<reference evidence="2" key="1">
    <citation type="journal article" date="2019" name="Int. J. Syst. Evol. Microbiol.">
        <title>The Global Catalogue of Microorganisms (GCM) 10K type strain sequencing project: providing services to taxonomists for standard genome sequencing and annotation.</title>
        <authorList>
            <consortium name="The Broad Institute Genomics Platform"/>
            <consortium name="The Broad Institute Genome Sequencing Center for Infectious Disease"/>
            <person name="Wu L."/>
            <person name="Ma J."/>
        </authorList>
    </citation>
    <scope>NUCLEOTIDE SEQUENCE [LARGE SCALE GENOMIC DNA]</scope>
    <source>
        <strain evidence="2">CGMCC 4.7093</strain>
    </source>
</reference>